<evidence type="ECO:0000256" key="10">
    <source>
        <dbReference type="ARBA" id="ARBA00022726"/>
    </source>
</evidence>
<reference evidence="12 13" key="1">
    <citation type="submission" date="2016-08" db="EMBL/GenBank/DDBJ databases">
        <title>A Parts List for Fungal Cellulosomes Revealed by Comparative Genomics.</title>
        <authorList>
            <consortium name="DOE Joint Genome Institute"/>
            <person name="Haitjema C.H."/>
            <person name="Gilmore S.P."/>
            <person name="Henske J.K."/>
            <person name="Solomon K.V."/>
            <person name="De Groot R."/>
            <person name="Kuo A."/>
            <person name="Mondo S.J."/>
            <person name="Salamov A.A."/>
            <person name="Labutti K."/>
            <person name="Zhao Z."/>
            <person name="Chiniquy J."/>
            <person name="Barry K."/>
            <person name="Brewer H.M."/>
            <person name="Purvine S.O."/>
            <person name="Wright A.T."/>
            <person name="Boxma B."/>
            <person name="Van Alen T."/>
            <person name="Hackstein J.H."/>
            <person name="Baker S.E."/>
            <person name="Grigoriev I.V."/>
            <person name="O'Malley M.A."/>
        </authorList>
    </citation>
    <scope>NUCLEOTIDE SEQUENCE [LARGE SCALE GENOMIC DNA]</scope>
    <source>
        <strain evidence="12 13">S4</strain>
    </source>
</reference>
<dbReference type="GO" id="GO:0006166">
    <property type="term" value="P:purine ribonucleoside salvage"/>
    <property type="evidence" value="ECO:0007669"/>
    <property type="project" value="UniProtKB-KW"/>
</dbReference>
<keyword evidence="7" id="KW-0963">Cytoplasm</keyword>
<sequence>MSDIELVKSCLRVIPDFPIKGIMFQDIFPIFQNPKAVNAMVNHFVNHIKETHPQGVDAIVGLDARGFLFGPMIAQHLECMFVPIRKKGKLPGETYVAQYKKEYGVDEFEIPADALKENQNVVIVDDLIATGGSAAAAGELVGKCKANVKEYLFIIDLVDLKGSSSLNAPAYSMITVHGD</sequence>
<dbReference type="GO" id="GO:0006168">
    <property type="term" value="P:adenine salvage"/>
    <property type="evidence" value="ECO:0007669"/>
    <property type="project" value="InterPro"/>
</dbReference>
<evidence type="ECO:0000256" key="6">
    <source>
        <dbReference type="ARBA" id="ARBA00011893"/>
    </source>
</evidence>
<evidence type="ECO:0000256" key="4">
    <source>
        <dbReference type="ARBA" id="ARBA00004659"/>
    </source>
</evidence>
<evidence type="ECO:0000256" key="8">
    <source>
        <dbReference type="ARBA" id="ARBA00022676"/>
    </source>
</evidence>
<dbReference type="InterPro" id="IPR050054">
    <property type="entry name" value="UPRTase/APRTase"/>
</dbReference>
<proteinExistence type="inferred from homology"/>
<dbReference type="PANTHER" id="PTHR32315:SF3">
    <property type="entry name" value="ADENINE PHOSPHORIBOSYLTRANSFERASE"/>
    <property type="match status" value="1"/>
</dbReference>
<protein>
    <recommendedName>
        <fullName evidence="6">adenine phosphoribosyltransferase</fullName>
        <ecNumber evidence="6">2.4.2.7</ecNumber>
    </recommendedName>
</protein>
<accession>A0A1Y1X4U1</accession>
<dbReference type="STRING" id="1754192.A0A1Y1X4U1"/>
<dbReference type="EC" id="2.4.2.7" evidence="6"/>
<keyword evidence="13" id="KW-1185">Reference proteome</keyword>
<dbReference type="OrthoDB" id="363185at2759"/>
<evidence type="ECO:0000256" key="5">
    <source>
        <dbReference type="ARBA" id="ARBA00008391"/>
    </source>
</evidence>
<dbReference type="HAMAP" id="MF_00004">
    <property type="entry name" value="Aden_phosphoribosyltr"/>
    <property type="match status" value="1"/>
</dbReference>
<organism evidence="12 13">
    <name type="scientific">Anaeromyces robustus</name>
    <dbReference type="NCBI Taxonomy" id="1754192"/>
    <lineage>
        <taxon>Eukaryota</taxon>
        <taxon>Fungi</taxon>
        <taxon>Fungi incertae sedis</taxon>
        <taxon>Chytridiomycota</taxon>
        <taxon>Chytridiomycota incertae sedis</taxon>
        <taxon>Neocallimastigomycetes</taxon>
        <taxon>Neocallimastigales</taxon>
        <taxon>Neocallimastigaceae</taxon>
        <taxon>Anaeromyces</taxon>
    </lineage>
</organism>
<dbReference type="UniPathway" id="UPA00588">
    <property type="reaction ID" value="UER00646"/>
</dbReference>
<evidence type="ECO:0000313" key="12">
    <source>
        <dbReference type="EMBL" id="ORX80334.1"/>
    </source>
</evidence>
<keyword evidence="10" id="KW-0660">Purine salvage</keyword>
<feature type="domain" description="Phosphoribosyltransferase" evidence="11">
    <location>
        <begin position="38"/>
        <end position="147"/>
    </location>
</feature>
<evidence type="ECO:0000256" key="1">
    <source>
        <dbReference type="ARBA" id="ARBA00000868"/>
    </source>
</evidence>
<comment type="catalytic activity">
    <reaction evidence="1">
        <text>AMP + diphosphate = 5-phospho-alpha-D-ribose 1-diphosphate + adenine</text>
        <dbReference type="Rhea" id="RHEA:16609"/>
        <dbReference type="ChEBI" id="CHEBI:16708"/>
        <dbReference type="ChEBI" id="CHEBI:33019"/>
        <dbReference type="ChEBI" id="CHEBI:58017"/>
        <dbReference type="ChEBI" id="CHEBI:456215"/>
        <dbReference type="EC" id="2.4.2.7"/>
    </reaction>
</comment>
<evidence type="ECO:0000313" key="13">
    <source>
        <dbReference type="Proteomes" id="UP000193944"/>
    </source>
</evidence>
<dbReference type="GO" id="GO:0002055">
    <property type="term" value="F:adenine binding"/>
    <property type="evidence" value="ECO:0007669"/>
    <property type="project" value="TreeGrafter"/>
</dbReference>
<dbReference type="Pfam" id="PF00156">
    <property type="entry name" value="Pribosyltran"/>
    <property type="match status" value="1"/>
</dbReference>
<dbReference type="InterPro" id="IPR029057">
    <property type="entry name" value="PRTase-like"/>
</dbReference>
<dbReference type="GO" id="GO:0005737">
    <property type="term" value="C:cytoplasm"/>
    <property type="evidence" value="ECO:0007669"/>
    <property type="project" value="UniProtKB-SubCell"/>
</dbReference>
<dbReference type="GO" id="GO:0016208">
    <property type="term" value="F:AMP binding"/>
    <property type="evidence" value="ECO:0007669"/>
    <property type="project" value="TreeGrafter"/>
</dbReference>
<comment type="similarity">
    <text evidence="5">Belongs to the purine/pyrimidine phosphoribosyltransferase family.</text>
</comment>
<reference evidence="12 13" key="2">
    <citation type="submission" date="2016-08" db="EMBL/GenBank/DDBJ databases">
        <title>Pervasive Adenine N6-methylation of Active Genes in Fungi.</title>
        <authorList>
            <consortium name="DOE Joint Genome Institute"/>
            <person name="Mondo S.J."/>
            <person name="Dannebaum R.O."/>
            <person name="Kuo R.C."/>
            <person name="Labutti K."/>
            <person name="Haridas S."/>
            <person name="Kuo A."/>
            <person name="Salamov A."/>
            <person name="Ahrendt S.R."/>
            <person name="Lipzen A."/>
            <person name="Sullivan W."/>
            <person name="Andreopoulos W.B."/>
            <person name="Clum A."/>
            <person name="Lindquist E."/>
            <person name="Daum C."/>
            <person name="Ramamoorthy G.K."/>
            <person name="Gryganskyi A."/>
            <person name="Culley D."/>
            <person name="Magnuson J.K."/>
            <person name="James T.Y."/>
            <person name="O'Malley M.A."/>
            <person name="Stajich J.E."/>
            <person name="Spatafora J.W."/>
            <person name="Visel A."/>
            <person name="Grigoriev I.V."/>
        </authorList>
    </citation>
    <scope>NUCLEOTIDE SEQUENCE [LARGE SCALE GENOMIC DNA]</scope>
    <source>
        <strain evidence="12 13">S4</strain>
    </source>
</reference>
<dbReference type="NCBIfam" id="TIGR01090">
    <property type="entry name" value="apt"/>
    <property type="match status" value="1"/>
</dbReference>
<dbReference type="EMBL" id="MCFG01000148">
    <property type="protein sequence ID" value="ORX80334.1"/>
    <property type="molecule type" value="Genomic_DNA"/>
</dbReference>
<evidence type="ECO:0000256" key="9">
    <source>
        <dbReference type="ARBA" id="ARBA00022679"/>
    </source>
</evidence>
<evidence type="ECO:0000256" key="2">
    <source>
        <dbReference type="ARBA" id="ARBA00003968"/>
    </source>
</evidence>
<comment type="subcellular location">
    <subcellularLocation>
        <location evidence="3">Cytoplasm</location>
    </subcellularLocation>
</comment>
<dbReference type="NCBIfam" id="NF002636">
    <property type="entry name" value="PRK02304.1-5"/>
    <property type="match status" value="1"/>
</dbReference>
<dbReference type="FunFam" id="3.40.50.2020:FF:000021">
    <property type="entry name" value="Adenine phosphoribosyltransferase"/>
    <property type="match status" value="1"/>
</dbReference>
<name>A0A1Y1X4U1_9FUNG</name>
<comment type="caution">
    <text evidence="12">The sequence shown here is derived from an EMBL/GenBank/DDBJ whole genome shotgun (WGS) entry which is preliminary data.</text>
</comment>
<dbReference type="Gene3D" id="3.40.50.2020">
    <property type="match status" value="1"/>
</dbReference>
<evidence type="ECO:0000256" key="3">
    <source>
        <dbReference type="ARBA" id="ARBA00004496"/>
    </source>
</evidence>
<comment type="function">
    <text evidence="2">Catalyzes a salvage reaction resulting in the formation of AMP, that is energically less costly than de novo synthesis.</text>
</comment>
<dbReference type="SUPFAM" id="SSF53271">
    <property type="entry name" value="PRTase-like"/>
    <property type="match status" value="1"/>
</dbReference>
<keyword evidence="8 12" id="KW-0328">Glycosyltransferase</keyword>
<dbReference type="InterPro" id="IPR005764">
    <property type="entry name" value="Ade_phspho_trans"/>
</dbReference>
<dbReference type="GO" id="GO:0003999">
    <property type="term" value="F:adenine phosphoribosyltransferase activity"/>
    <property type="evidence" value="ECO:0007669"/>
    <property type="project" value="UniProtKB-EC"/>
</dbReference>
<dbReference type="InterPro" id="IPR000836">
    <property type="entry name" value="PRTase_dom"/>
</dbReference>
<evidence type="ECO:0000259" key="11">
    <source>
        <dbReference type="Pfam" id="PF00156"/>
    </source>
</evidence>
<keyword evidence="9 12" id="KW-0808">Transferase</keyword>
<evidence type="ECO:0000256" key="7">
    <source>
        <dbReference type="ARBA" id="ARBA00022490"/>
    </source>
</evidence>
<dbReference type="AlphaFoldDB" id="A0A1Y1X4U1"/>
<dbReference type="CDD" id="cd06223">
    <property type="entry name" value="PRTases_typeI"/>
    <property type="match status" value="1"/>
</dbReference>
<dbReference type="NCBIfam" id="NF002634">
    <property type="entry name" value="PRK02304.1-3"/>
    <property type="match status" value="1"/>
</dbReference>
<dbReference type="PANTHER" id="PTHR32315">
    <property type="entry name" value="ADENINE PHOSPHORIBOSYLTRANSFERASE"/>
    <property type="match status" value="1"/>
</dbReference>
<comment type="pathway">
    <text evidence="4">Purine metabolism; AMP biosynthesis via salvage pathway; AMP from adenine: step 1/1.</text>
</comment>
<gene>
    <name evidence="12" type="ORF">BCR32DRAFT_23020</name>
</gene>
<dbReference type="GO" id="GO:0044209">
    <property type="term" value="P:AMP salvage"/>
    <property type="evidence" value="ECO:0007669"/>
    <property type="project" value="UniProtKB-UniPathway"/>
</dbReference>
<dbReference type="Proteomes" id="UP000193944">
    <property type="component" value="Unassembled WGS sequence"/>
</dbReference>